<comment type="caution">
    <text evidence="2">The sequence shown here is derived from an EMBL/GenBank/DDBJ whole genome shotgun (WGS) entry which is preliminary data.</text>
</comment>
<evidence type="ECO:0000313" key="3">
    <source>
        <dbReference type="Proteomes" id="UP000478546"/>
    </source>
</evidence>
<evidence type="ECO:0000256" key="1">
    <source>
        <dbReference type="SAM" id="Phobius"/>
    </source>
</evidence>
<keyword evidence="1" id="KW-0812">Transmembrane</keyword>
<reference evidence="2 3" key="1">
    <citation type="submission" date="2020-01" db="EMBL/GenBank/DDBJ databases">
        <authorList>
            <person name="Kim M.K."/>
        </authorList>
    </citation>
    <scope>NUCLEOTIDE SEQUENCE [LARGE SCALE GENOMIC DNA]</scope>
    <source>
        <strain evidence="2 3">BT213</strain>
    </source>
</reference>
<name>A0A6B2H1Y2_9BACT</name>
<dbReference type="Proteomes" id="UP000478546">
    <property type="component" value="Unassembled WGS sequence"/>
</dbReference>
<organism evidence="2 3">
    <name type="scientific">Pontibacter fetidus</name>
    <dbReference type="NCBI Taxonomy" id="2700082"/>
    <lineage>
        <taxon>Bacteria</taxon>
        <taxon>Pseudomonadati</taxon>
        <taxon>Bacteroidota</taxon>
        <taxon>Cytophagia</taxon>
        <taxon>Cytophagales</taxon>
        <taxon>Hymenobacteraceae</taxon>
        <taxon>Pontibacter</taxon>
    </lineage>
</organism>
<proteinExistence type="predicted"/>
<sequence length="61" mass="6611">MQAKKTLHTSIASSDSNASALINRFNLAFMVYAYAVIAALGIAIVANPTYEAQKKRKPVLK</sequence>
<accession>A0A6B2H1Y2</accession>
<evidence type="ECO:0000313" key="2">
    <source>
        <dbReference type="EMBL" id="NDK54616.1"/>
    </source>
</evidence>
<feature type="transmembrane region" description="Helical" evidence="1">
    <location>
        <begin position="27"/>
        <end position="47"/>
    </location>
</feature>
<dbReference type="RefSeq" id="WP_162344673.1">
    <property type="nucleotide sequence ID" value="NZ_JAAEAA010000002.1"/>
</dbReference>
<keyword evidence="3" id="KW-1185">Reference proteome</keyword>
<gene>
    <name evidence="2" type="ORF">GWO68_01685</name>
</gene>
<keyword evidence="1" id="KW-1133">Transmembrane helix</keyword>
<keyword evidence="1" id="KW-0472">Membrane</keyword>
<protein>
    <submittedName>
        <fullName evidence="2">Uncharacterized protein</fullName>
    </submittedName>
</protein>
<dbReference type="EMBL" id="JAAEAA010000002">
    <property type="protein sequence ID" value="NDK54616.1"/>
    <property type="molecule type" value="Genomic_DNA"/>
</dbReference>
<dbReference type="AlphaFoldDB" id="A0A6B2H1Y2"/>